<evidence type="ECO:0000313" key="3">
    <source>
        <dbReference type="EMBL" id="VAW38453.1"/>
    </source>
</evidence>
<evidence type="ECO:0000256" key="1">
    <source>
        <dbReference type="ARBA" id="ARBA00022490"/>
    </source>
</evidence>
<dbReference type="NCBIfam" id="TIGR00086">
    <property type="entry name" value="smpB"/>
    <property type="match status" value="1"/>
</dbReference>
<dbReference type="GO" id="GO:0005829">
    <property type="term" value="C:cytosol"/>
    <property type="evidence" value="ECO:0007669"/>
    <property type="project" value="TreeGrafter"/>
</dbReference>
<sequence length="165" mass="18712">MAKKKKKQTVPGKVVCTNKKAYHDYFIEDTIETGIVLLGPEVKSLRAGRANLKDGYARIKDGEVFLHNVHISPYNFTAAPPEPIRARKLLLNKREIKKLIGKVQEKGVALIPLKIYFKANGRAKLALGLARGKKMYDKRASIKERESNRELARLNKGNRYNNIDL</sequence>
<reference evidence="3" key="1">
    <citation type="submission" date="2018-06" db="EMBL/GenBank/DDBJ databases">
        <authorList>
            <person name="Zhirakovskaya E."/>
        </authorList>
    </citation>
    <scope>NUCLEOTIDE SEQUENCE</scope>
</reference>
<keyword evidence="2" id="KW-0694">RNA-binding</keyword>
<keyword evidence="1" id="KW-0963">Cytoplasm</keyword>
<name>A0A3B0VDP4_9ZZZZ</name>
<protein>
    <submittedName>
        <fullName evidence="3">TmRNA-binding protein SmpB</fullName>
    </submittedName>
</protein>
<gene>
    <name evidence="3" type="ORF">MNBD_DELTA03-438</name>
</gene>
<dbReference type="CDD" id="cd09294">
    <property type="entry name" value="SmpB"/>
    <property type="match status" value="1"/>
</dbReference>
<dbReference type="Gene3D" id="2.40.280.10">
    <property type="match status" value="1"/>
</dbReference>
<evidence type="ECO:0000256" key="2">
    <source>
        <dbReference type="ARBA" id="ARBA00022884"/>
    </source>
</evidence>
<dbReference type="HAMAP" id="MF_00023">
    <property type="entry name" value="SmpB"/>
    <property type="match status" value="1"/>
</dbReference>
<dbReference type="PROSITE" id="PS01317">
    <property type="entry name" value="SSRP"/>
    <property type="match status" value="1"/>
</dbReference>
<dbReference type="PANTHER" id="PTHR30308:SF2">
    <property type="entry name" value="SSRA-BINDING PROTEIN"/>
    <property type="match status" value="1"/>
</dbReference>
<dbReference type="GO" id="GO:0070930">
    <property type="term" value="P:trans-translation-dependent protein tagging"/>
    <property type="evidence" value="ECO:0007669"/>
    <property type="project" value="TreeGrafter"/>
</dbReference>
<dbReference type="PANTHER" id="PTHR30308">
    <property type="entry name" value="TMRNA-BINDING COMPONENT OF TRANS-TRANSLATION TAGGING COMPLEX"/>
    <property type="match status" value="1"/>
</dbReference>
<dbReference type="GO" id="GO:0003723">
    <property type="term" value="F:RNA binding"/>
    <property type="evidence" value="ECO:0007669"/>
    <property type="project" value="UniProtKB-KW"/>
</dbReference>
<accession>A0A3B0VDP4</accession>
<dbReference type="EMBL" id="UOEX01000250">
    <property type="protein sequence ID" value="VAW38453.1"/>
    <property type="molecule type" value="Genomic_DNA"/>
</dbReference>
<dbReference type="NCBIfam" id="NF003843">
    <property type="entry name" value="PRK05422.1"/>
    <property type="match status" value="1"/>
</dbReference>
<proteinExistence type="inferred from homology"/>
<organism evidence="3">
    <name type="scientific">hydrothermal vent metagenome</name>
    <dbReference type="NCBI Taxonomy" id="652676"/>
    <lineage>
        <taxon>unclassified sequences</taxon>
        <taxon>metagenomes</taxon>
        <taxon>ecological metagenomes</taxon>
    </lineage>
</organism>
<dbReference type="InterPro" id="IPR000037">
    <property type="entry name" value="SsrA-bd_prot"/>
</dbReference>
<dbReference type="InterPro" id="IPR023620">
    <property type="entry name" value="SmpB"/>
</dbReference>
<dbReference type="Pfam" id="PF01668">
    <property type="entry name" value="SmpB"/>
    <property type="match status" value="1"/>
</dbReference>
<dbReference type="SUPFAM" id="SSF74982">
    <property type="entry name" value="Small protein B (SmpB)"/>
    <property type="match status" value="1"/>
</dbReference>
<dbReference type="AlphaFoldDB" id="A0A3B0VDP4"/>
<dbReference type="InterPro" id="IPR020081">
    <property type="entry name" value="SsrA-bd_prot_CS"/>
</dbReference>